<dbReference type="PANTHER" id="PTHR43441">
    <property type="entry name" value="RIBOSOMAL-PROTEIN-SERINE ACETYLTRANSFERASE"/>
    <property type="match status" value="1"/>
</dbReference>
<proteinExistence type="predicted"/>
<dbReference type="AlphaFoldDB" id="A0A1H8XHN7"/>
<dbReference type="Proteomes" id="UP000198582">
    <property type="component" value="Unassembled WGS sequence"/>
</dbReference>
<dbReference type="EMBL" id="FOEF01000007">
    <property type="protein sequence ID" value="SEP39510.1"/>
    <property type="molecule type" value="Genomic_DNA"/>
</dbReference>
<reference evidence="2 3" key="1">
    <citation type="submission" date="2016-10" db="EMBL/GenBank/DDBJ databases">
        <authorList>
            <person name="de Groot N.N."/>
        </authorList>
    </citation>
    <scope>NUCLEOTIDE SEQUENCE [LARGE SCALE GENOMIC DNA]</scope>
    <source>
        <strain evidence="2 3">DSM 44993</strain>
    </source>
</reference>
<dbReference type="GO" id="GO:0008999">
    <property type="term" value="F:protein-N-terminal-alanine acetyltransferase activity"/>
    <property type="evidence" value="ECO:0007669"/>
    <property type="project" value="TreeGrafter"/>
</dbReference>
<keyword evidence="2" id="KW-0808">Transferase</keyword>
<dbReference type="GO" id="GO:1990189">
    <property type="term" value="F:protein N-terminal-serine acetyltransferase activity"/>
    <property type="evidence" value="ECO:0007669"/>
    <property type="project" value="TreeGrafter"/>
</dbReference>
<dbReference type="PANTHER" id="PTHR43441:SF2">
    <property type="entry name" value="FAMILY ACETYLTRANSFERASE, PUTATIVE (AFU_ORTHOLOGUE AFUA_7G00850)-RELATED"/>
    <property type="match status" value="1"/>
</dbReference>
<dbReference type="InterPro" id="IPR000182">
    <property type="entry name" value="GNAT_dom"/>
</dbReference>
<accession>A0A1H8XHN7</accession>
<evidence type="ECO:0000313" key="2">
    <source>
        <dbReference type="EMBL" id="SEP39510.1"/>
    </source>
</evidence>
<dbReference type="Pfam" id="PF13302">
    <property type="entry name" value="Acetyltransf_3"/>
    <property type="match status" value="1"/>
</dbReference>
<dbReference type="Gene3D" id="3.40.630.30">
    <property type="match status" value="1"/>
</dbReference>
<dbReference type="InterPro" id="IPR051908">
    <property type="entry name" value="Ribosomal_N-acetyltransferase"/>
</dbReference>
<dbReference type="InterPro" id="IPR016181">
    <property type="entry name" value="Acyl_CoA_acyltransferase"/>
</dbReference>
<dbReference type="GO" id="GO:0005737">
    <property type="term" value="C:cytoplasm"/>
    <property type="evidence" value="ECO:0007669"/>
    <property type="project" value="TreeGrafter"/>
</dbReference>
<keyword evidence="3" id="KW-1185">Reference proteome</keyword>
<dbReference type="STRING" id="394193.SAMN04489732_107288"/>
<dbReference type="PROSITE" id="PS51186">
    <property type="entry name" value="GNAT"/>
    <property type="match status" value="1"/>
</dbReference>
<name>A0A1H8XHN7_9PSEU</name>
<evidence type="ECO:0000313" key="3">
    <source>
        <dbReference type="Proteomes" id="UP000198582"/>
    </source>
</evidence>
<organism evidence="2 3">
    <name type="scientific">Amycolatopsis saalfeldensis</name>
    <dbReference type="NCBI Taxonomy" id="394193"/>
    <lineage>
        <taxon>Bacteria</taxon>
        <taxon>Bacillati</taxon>
        <taxon>Actinomycetota</taxon>
        <taxon>Actinomycetes</taxon>
        <taxon>Pseudonocardiales</taxon>
        <taxon>Pseudonocardiaceae</taxon>
        <taxon>Amycolatopsis</taxon>
    </lineage>
</organism>
<dbReference type="SUPFAM" id="SSF55729">
    <property type="entry name" value="Acyl-CoA N-acyltransferases (Nat)"/>
    <property type="match status" value="1"/>
</dbReference>
<evidence type="ECO:0000259" key="1">
    <source>
        <dbReference type="PROSITE" id="PS51186"/>
    </source>
</evidence>
<gene>
    <name evidence="2" type="ORF">SAMN04489732_107288</name>
</gene>
<feature type="domain" description="N-acetyltransferase" evidence="1">
    <location>
        <begin position="41"/>
        <end position="197"/>
    </location>
</feature>
<protein>
    <submittedName>
        <fullName evidence="2">Protein N-acetyltransferase, RimJ/RimL family</fullName>
    </submittedName>
</protein>
<sequence>MTARRLSGAAEAPVPWLPMIIDVPRPLPAPARVESRPGRTVRLRDIRPGDRRGLIGFDRDPGSGGTPGGYRHWATHRADVAGAGDDRHLAIETLHGRTLVGSIWLQADPASGRFSYGIGIGAQHRRCGYAGDAVTTLLAFMFEQRGYRECEVSVHGRNFASLALHARLGFHEEGRPRDTELLRGQVRYPVLMAITAGHFAAHHPGFAAAHGPARPWRGRHWRTPRRGRHWRAGHHS</sequence>